<organism evidence="1 2">
    <name type="scientific">Ancylostoma ceylanicum</name>
    <dbReference type="NCBI Taxonomy" id="53326"/>
    <lineage>
        <taxon>Eukaryota</taxon>
        <taxon>Metazoa</taxon>
        <taxon>Ecdysozoa</taxon>
        <taxon>Nematoda</taxon>
        <taxon>Chromadorea</taxon>
        <taxon>Rhabditida</taxon>
        <taxon>Rhabditina</taxon>
        <taxon>Rhabditomorpha</taxon>
        <taxon>Strongyloidea</taxon>
        <taxon>Ancylostomatidae</taxon>
        <taxon>Ancylostomatinae</taxon>
        <taxon>Ancylostoma</taxon>
    </lineage>
</organism>
<gene>
    <name evidence="1" type="primary">Acey_s0147.g2595</name>
    <name evidence="1" type="ORF">Y032_0147g2595</name>
</gene>
<keyword evidence="2" id="KW-1185">Reference proteome</keyword>
<reference evidence="2" key="1">
    <citation type="journal article" date="2015" name="Nat. Genet.">
        <title>The genome and transcriptome of the zoonotic hookworm Ancylostoma ceylanicum identify infection-specific gene families.</title>
        <authorList>
            <person name="Schwarz E.M."/>
            <person name="Hu Y."/>
            <person name="Antoshechkin I."/>
            <person name="Miller M.M."/>
            <person name="Sternberg P.W."/>
            <person name="Aroian R.V."/>
        </authorList>
    </citation>
    <scope>NUCLEOTIDE SEQUENCE</scope>
    <source>
        <strain evidence="2">HY135</strain>
    </source>
</reference>
<dbReference type="EMBL" id="JARK01001483">
    <property type="protein sequence ID" value="EYB96760.1"/>
    <property type="molecule type" value="Genomic_DNA"/>
</dbReference>
<evidence type="ECO:0000313" key="1">
    <source>
        <dbReference type="EMBL" id="EYB96760.1"/>
    </source>
</evidence>
<name>A0A016T1Z5_9BILA</name>
<dbReference type="Proteomes" id="UP000024635">
    <property type="component" value="Unassembled WGS sequence"/>
</dbReference>
<proteinExistence type="predicted"/>
<sequence>MIASHFLIEIFTRKSNKKQAGSIFTFVSELVGDRYALRRSFPPKRNAREERCKTSSRSYTKILKSSTFRNFFGILRTFIGQIILDACV</sequence>
<evidence type="ECO:0000313" key="2">
    <source>
        <dbReference type="Proteomes" id="UP000024635"/>
    </source>
</evidence>
<accession>A0A016T1Z5</accession>
<comment type="caution">
    <text evidence="1">The sequence shown here is derived from an EMBL/GenBank/DDBJ whole genome shotgun (WGS) entry which is preliminary data.</text>
</comment>
<protein>
    <submittedName>
        <fullName evidence="1">Uncharacterized protein</fullName>
    </submittedName>
</protein>
<dbReference type="AlphaFoldDB" id="A0A016T1Z5"/>